<dbReference type="InterPro" id="IPR022742">
    <property type="entry name" value="Hydrolase_4"/>
</dbReference>
<sequence length="212" mass="22665">MTDPKRYTIEGAVGALEVALGEPEGDRRGVAVICHPHPLYGGTLDNKVAYTLARASEQQGLASVRFNFRGVGDSEGLHDGGAGELDDALAAIAHARELFGPGEPLLVAGFSFGGWISLHAAARSDAEQLITVAPALSYSALGDLPAPGCPWFYIHGEADDVVPAQGNRHILETLQTTPDQVWLPEVGHFFHGHLTDLRRRVSAVLDERWSAL</sequence>
<dbReference type="Proteomes" id="UP000251800">
    <property type="component" value="Unassembled WGS sequence"/>
</dbReference>
<dbReference type="AlphaFoldDB" id="A0A363UNU6"/>
<dbReference type="EMBL" id="QEQK01000003">
    <property type="protein sequence ID" value="PWN57104.1"/>
    <property type="molecule type" value="Genomic_DNA"/>
</dbReference>
<comment type="caution">
    <text evidence="2">The sequence shown here is derived from an EMBL/GenBank/DDBJ whole genome shotgun (WGS) entry which is preliminary data.</text>
</comment>
<protein>
    <submittedName>
        <fullName evidence="2">Alpha/beta hydrolase</fullName>
    </submittedName>
</protein>
<reference evidence="2 3" key="1">
    <citation type="submission" date="2018-05" db="EMBL/GenBank/DDBJ databases">
        <title>Abyssibacter profundi OUC007T gen. nov., sp. nov, a marine bacterium isolated from seawater of the Mariana Trench.</title>
        <authorList>
            <person name="Zhou S."/>
        </authorList>
    </citation>
    <scope>NUCLEOTIDE SEQUENCE [LARGE SCALE GENOMIC DNA]</scope>
    <source>
        <strain evidence="2 3">OUC007</strain>
    </source>
</reference>
<dbReference type="Pfam" id="PF12146">
    <property type="entry name" value="Hydrolase_4"/>
    <property type="match status" value="1"/>
</dbReference>
<dbReference type="PANTHER" id="PTHR42103:SF2">
    <property type="entry name" value="AB HYDROLASE-1 DOMAIN-CONTAINING PROTEIN"/>
    <property type="match status" value="1"/>
</dbReference>
<evidence type="ECO:0000259" key="1">
    <source>
        <dbReference type="Pfam" id="PF12146"/>
    </source>
</evidence>
<gene>
    <name evidence="2" type="ORF">DEH80_04005</name>
</gene>
<dbReference type="PANTHER" id="PTHR42103">
    <property type="entry name" value="ALPHA/BETA-HYDROLASES SUPERFAMILY PROTEIN"/>
    <property type="match status" value="1"/>
</dbReference>
<dbReference type="Gene3D" id="3.40.50.1820">
    <property type="entry name" value="alpha/beta hydrolase"/>
    <property type="match status" value="1"/>
</dbReference>
<evidence type="ECO:0000313" key="3">
    <source>
        <dbReference type="Proteomes" id="UP000251800"/>
    </source>
</evidence>
<name>A0A363UNU6_9GAMM</name>
<accession>A0A363UNU6</accession>
<dbReference type="InterPro" id="IPR029058">
    <property type="entry name" value="AB_hydrolase_fold"/>
</dbReference>
<dbReference type="RefSeq" id="WP_109719184.1">
    <property type="nucleotide sequence ID" value="NZ_QEQK01000003.1"/>
</dbReference>
<dbReference type="OrthoDB" id="9800435at2"/>
<keyword evidence="2" id="KW-0378">Hydrolase</keyword>
<feature type="domain" description="Serine aminopeptidase S33" evidence="1">
    <location>
        <begin position="51"/>
        <end position="139"/>
    </location>
</feature>
<dbReference type="SUPFAM" id="SSF53474">
    <property type="entry name" value="alpha/beta-Hydrolases"/>
    <property type="match status" value="1"/>
</dbReference>
<organism evidence="2 3">
    <name type="scientific">Abyssibacter profundi</name>
    <dbReference type="NCBI Taxonomy" id="2182787"/>
    <lineage>
        <taxon>Bacteria</taxon>
        <taxon>Pseudomonadati</taxon>
        <taxon>Pseudomonadota</taxon>
        <taxon>Gammaproteobacteria</taxon>
        <taxon>Chromatiales</taxon>
        <taxon>Oceanococcaceae</taxon>
        <taxon>Abyssibacter</taxon>
    </lineage>
</organism>
<proteinExistence type="predicted"/>
<dbReference type="GO" id="GO:0016787">
    <property type="term" value="F:hydrolase activity"/>
    <property type="evidence" value="ECO:0007669"/>
    <property type="project" value="UniProtKB-KW"/>
</dbReference>
<keyword evidence="3" id="KW-1185">Reference proteome</keyword>
<evidence type="ECO:0000313" key="2">
    <source>
        <dbReference type="EMBL" id="PWN57104.1"/>
    </source>
</evidence>